<evidence type="ECO:0000259" key="2">
    <source>
        <dbReference type="PROSITE" id="PS52004"/>
    </source>
</evidence>
<dbReference type="PANTHER" id="PTHR11712">
    <property type="entry name" value="POLYKETIDE SYNTHASE-RELATED"/>
    <property type="match status" value="1"/>
</dbReference>
<evidence type="ECO:0000313" key="3">
    <source>
        <dbReference type="EMBL" id="MPM20530.1"/>
    </source>
</evidence>
<dbReference type="SUPFAM" id="SSF53901">
    <property type="entry name" value="Thiolase-like"/>
    <property type="match status" value="1"/>
</dbReference>
<evidence type="ECO:0000256" key="1">
    <source>
        <dbReference type="ARBA" id="ARBA00022679"/>
    </source>
</evidence>
<dbReference type="PROSITE" id="PS52004">
    <property type="entry name" value="KS3_2"/>
    <property type="match status" value="1"/>
</dbReference>
<organism evidence="3">
    <name type="scientific">bioreactor metagenome</name>
    <dbReference type="NCBI Taxonomy" id="1076179"/>
    <lineage>
        <taxon>unclassified sequences</taxon>
        <taxon>metagenomes</taxon>
        <taxon>ecological metagenomes</taxon>
    </lineage>
</organism>
<dbReference type="GO" id="GO:0004315">
    <property type="term" value="F:3-oxoacyl-[acyl-carrier-protein] synthase activity"/>
    <property type="evidence" value="ECO:0007669"/>
    <property type="project" value="UniProtKB-EC"/>
</dbReference>
<dbReference type="EC" id="2.3.1.179" evidence="3"/>
<keyword evidence="3" id="KW-0012">Acyltransferase</keyword>
<keyword evidence="1 3" id="KW-0808">Transferase</keyword>
<dbReference type="InterPro" id="IPR016039">
    <property type="entry name" value="Thiolase-like"/>
</dbReference>
<dbReference type="PANTHER" id="PTHR11712:SF336">
    <property type="entry name" value="3-OXOACYL-[ACYL-CARRIER-PROTEIN] SYNTHASE, MITOCHONDRIAL"/>
    <property type="match status" value="1"/>
</dbReference>
<dbReference type="GO" id="GO:0006633">
    <property type="term" value="P:fatty acid biosynthetic process"/>
    <property type="evidence" value="ECO:0007669"/>
    <property type="project" value="TreeGrafter"/>
</dbReference>
<gene>
    <name evidence="3" type="primary">fabF_30</name>
    <name evidence="3" type="ORF">SDC9_66961</name>
</gene>
<comment type="caution">
    <text evidence="3">The sequence shown here is derived from an EMBL/GenBank/DDBJ whole genome shotgun (WGS) entry which is preliminary data.</text>
</comment>
<sequence length="133" mass="14269">MNLALKDSNLSPEDVDYINVHGTATPLGDIAELKAVQTLFGEHAYKLNISATKSMTGHLLGAAGSVEALACVHAIVSGTIPPTINFQNEDPEIDYKLNLTLNKAQKRDVNVAMNNTFGFGGHNSCIIFKKVKS</sequence>
<dbReference type="InterPro" id="IPR020841">
    <property type="entry name" value="PKS_Beta-ketoAc_synthase_dom"/>
</dbReference>
<dbReference type="Pfam" id="PF02801">
    <property type="entry name" value="Ketoacyl-synt_C"/>
    <property type="match status" value="1"/>
</dbReference>
<feature type="domain" description="Ketosynthase family 3 (KS3)" evidence="2">
    <location>
        <begin position="1"/>
        <end position="130"/>
    </location>
</feature>
<dbReference type="InterPro" id="IPR000794">
    <property type="entry name" value="Beta-ketoacyl_synthase"/>
</dbReference>
<dbReference type="AlphaFoldDB" id="A0A644XWD1"/>
<dbReference type="GO" id="GO:0005829">
    <property type="term" value="C:cytosol"/>
    <property type="evidence" value="ECO:0007669"/>
    <property type="project" value="TreeGrafter"/>
</dbReference>
<dbReference type="Gene3D" id="3.40.47.10">
    <property type="match status" value="1"/>
</dbReference>
<accession>A0A644XWD1</accession>
<proteinExistence type="predicted"/>
<reference evidence="3" key="1">
    <citation type="submission" date="2019-08" db="EMBL/GenBank/DDBJ databases">
        <authorList>
            <person name="Kucharzyk K."/>
            <person name="Murdoch R.W."/>
            <person name="Higgins S."/>
            <person name="Loffler F."/>
        </authorList>
    </citation>
    <scope>NUCLEOTIDE SEQUENCE</scope>
</reference>
<protein>
    <submittedName>
        <fullName evidence="3">3-oxoacyl-[acyl-carrier-protein] synthase 2</fullName>
        <ecNumber evidence="3">2.3.1.179</ecNumber>
    </submittedName>
</protein>
<dbReference type="EMBL" id="VSSQ01003405">
    <property type="protein sequence ID" value="MPM20530.1"/>
    <property type="molecule type" value="Genomic_DNA"/>
</dbReference>
<dbReference type="InterPro" id="IPR014031">
    <property type="entry name" value="Ketoacyl_synth_C"/>
</dbReference>
<name>A0A644XWD1_9ZZZZ</name>